<feature type="region of interest" description="Disordered" evidence="1">
    <location>
        <begin position="42"/>
        <end position="75"/>
    </location>
</feature>
<reference evidence="2" key="1">
    <citation type="submission" date="2018-04" db="EMBL/GenBank/DDBJ databases">
        <title>WGS assembly of Panicum hallii.</title>
        <authorList>
            <person name="Lovell J."/>
            <person name="Jenkins J."/>
            <person name="Lowry D."/>
            <person name="Mamidi S."/>
            <person name="Sreedasyam A."/>
            <person name="Weng X."/>
            <person name="Barry K."/>
            <person name="Bonette J."/>
            <person name="Campitelli B."/>
            <person name="Daum C."/>
            <person name="Gordon S."/>
            <person name="Gould B."/>
            <person name="Lipzen A."/>
            <person name="Macqueen A."/>
            <person name="Palacio-Mejia J."/>
            <person name="Plott C."/>
            <person name="Shakirov E."/>
            <person name="Shu S."/>
            <person name="Yoshinaga Y."/>
            <person name="Zane M."/>
            <person name="Rokhsar D."/>
            <person name="Grimwood J."/>
            <person name="Schmutz J."/>
            <person name="Juenger T."/>
        </authorList>
    </citation>
    <scope>NUCLEOTIDE SEQUENCE [LARGE SCALE GENOMIC DNA]</scope>
    <source>
        <strain evidence="2">FIL2</strain>
    </source>
</reference>
<proteinExistence type="predicted"/>
<dbReference type="AlphaFoldDB" id="A0A2S3I3I8"/>
<accession>A0A2S3I3I8</accession>
<sequence>MWILESSLVNARMGLNNTDLNADMMPTDLDADTMARCDTVCFPPPTAPRMDRRGDRKRAREGEQEAPAPGRTKGLQAEDAAVVALFEEAAAAAAALTLADGGEGAWQRPAGVFDLPWQKCGGGLGDGAASAVGGGPGWELRDVFYRSLVDGGAAAIGVPGDRLSPPPSKQALFDDVDAWLAAAGDGEVDPLWRSVLEGPRPAA</sequence>
<name>A0A2S3I3I8_9POAL</name>
<dbReference type="EMBL" id="CM008051">
    <property type="protein sequence ID" value="PAN35994.1"/>
    <property type="molecule type" value="Genomic_DNA"/>
</dbReference>
<dbReference type="Proteomes" id="UP000243499">
    <property type="component" value="Chromosome 6"/>
</dbReference>
<evidence type="ECO:0000256" key="1">
    <source>
        <dbReference type="SAM" id="MobiDB-lite"/>
    </source>
</evidence>
<gene>
    <name evidence="2" type="ORF">PAHAL_6G249300</name>
</gene>
<protein>
    <submittedName>
        <fullName evidence="2">Uncharacterized protein</fullName>
    </submittedName>
</protein>
<dbReference type="Gramene" id="PAN35994">
    <property type="protein sequence ID" value="PAN35994"/>
    <property type="gene ID" value="PAHAL_6G249300"/>
</dbReference>
<evidence type="ECO:0000313" key="2">
    <source>
        <dbReference type="EMBL" id="PAN35994.1"/>
    </source>
</evidence>
<organism evidence="2">
    <name type="scientific">Panicum hallii</name>
    <dbReference type="NCBI Taxonomy" id="206008"/>
    <lineage>
        <taxon>Eukaryota</taxon>
        <taxon>Viridiplantae</taxon>
        <taxon>Streptophyta</taxon>
        <taxon>Embryophyta</taxon>
        <taxon>Tracheophyta</taxon>
        <taxon>Spermatophyta</taxon>
        <taxon>Magnoliopsida</taxon>
        <taxon>Liliopsida</taxon>
        <taxon>Poales</taxon>
        <taxon>Poaceae</taxon>
        <taxon>PACMAD clade</taxon>
        <taxon>Panicoideae</taxon>
        <taxon>Panicodae</taxon>
        <taxon>Paniceae</taxon>
        <taxon>Panicinae</taxon>
        <taxon>Panicum</taxon>
        <taxon>Panicum sect. Panicum</taxon>
    </lineage>
</organism>
<feature type="compositionally biased region" description="Basic and acidic residues" evidence="1">
    <location>
        <begin position="49"/>
        <end position="63"/>
    </location>
</feature>